<dbReference type="InterPro" id="IPR000182">
    <property type="entry name" value="GNAT_dom"/>
</dbReference>
<dbReference type="GO" id="GO:0016747">
    <property type="term" value="F:acyltransferase activity, transferring groups other than amino-acyl groups"/>
    <property type="evidence" value="ECO:0007669"/>
    <property type="project" value="InterPro"/>
</dbReference>
<organism evidence="2 3">
    <name type="scientific">Lentilactobacillus hilgardii</name>
    <name type="common">Lactobacillus hilgardii</name>
    <dbReference type="NCBI Taxonomy" id="1588"/>
    <lineage>
        <taxon>Bacteria</taxon>
        <taxon>Bacillati</taxon>
        <taxon>Bacillota</taxon>
        <taxon>Bacilli</taxon>
        <taxon>Lactobacillales</taxon>
        <taxon>Lactobacillaceae</taxon>
        <taxon>Lentilactobacillus</taxon>
    </lineage>
</organism>
<sequence>MEQPNAQITYRHAKTSRDFEIAKALFIEYGQSLHMDLSFQNFDDELNELPKRYGGSTGDLILAYVDQQLAGGIAIHRFESGVAEMKRLYVRTQFRSLGLGHELVARILASAQSMGYKTVRLDTIPQMKAAQKIYREAGFKEIAPYRYNPVAGTIYLECSLDE</sequence>
<dbReference type="CDD" id="cd04301">
    <property type="entry name" value="NAT_SF"/>
    <property type="match status" value="1"/>
</dbReference>
<dbReference type="AlphaFoldDB" id="A0A6P1E9P3"/>
<dbReference type="SMR" id="A0A6P1E9P3"/>
<evidence type="ECO:0000259" key="1">
    <source>
        <dbReference type="PROSITE" id="PS51186"/>
    </source>
</evidence>
<dbReference type="PANTHER" id="PTHR43305:SF1">
    <property type="entry name" value="FAMILY N-ACETYLTRANSFERASE, PUTATIVE (AFU_ORTHOLOGUE AFUA_2G01380)-RELATED"/>
    <property type="match status" value="1"/>
</dbReference>
<gene>
    <name evidence="2" type="ORF">GQR93_11885</name>
</gene>
<dbReference type="Pfam" id="PF00583">
    <property type="entry name" value="Acetyltransf_1"/>
    <property type="match status" value="1"/>
</dbReference>
<dbReference type="EMBL" id="CP047121">
    <property type="protein sequence ID" value="QHB52840.1"/>
    <property type="molecule type" value="Genomic_DNA"/>
</dbReference>
<evidence type="ECO:0000313" key="3">
    <source>
        <dbReference type="Proteomes" id="UP000465035"/>
    </source>
</evidence>
<dbReference type="GeneID" id="69059074"/>
<dbReference type="RefSeq" id="WP_035444659.1">
    <property type="nucleotide sequence ID" value="NZ_CABKOL010000104.1"/>
</dbReference>
<proteinExistence type="predicted"/>
<evidence type="ECO:0000313" key="2">
    <source>
        <dbReference type="EMBL" id="QHB52840.1"/>
    </source>
</evidence>
<dbReference type="Gene3D" id="3.40.630.30">
    <property type="match status" value="1"/>
</dbReference>
<protein>
    <submittedName>
        <fullName evidence="2">GNAT family N-acetyltransferase</fullName>
    </submittedName>
</protein>
<dbReference type="InterPro" id="IPR016181">
    <property type="entry name" value="Acyl_CoA_acyltransferase"/>
</dbReference>
<feature type="domain" description="N-acetyltransferase" evidence="1">
    <location>
        <begin position="8"/>
        <end position="161"/>
    </location>
</feature>
<accession>A0A6P1E9P3</accession>
<dbReference type="SUPFAM" id="SSF55729">
    <property type="entry name" value="Acyl-CoA N-acyltransferases (Nat)"/>
    <property type="match status" value="1"/>
</dbReference>
<reference evidence="2 3" key="1">
    <citation type="submission" date="2019-12" db="EMBL/GenBank/DDBJ databases">
        <title>Lactobacillus hilgardii FLUB.</title>
        <authorList>
            <person name="Gustaw K."/>
        </authorList>
    </citation>
    <scope>NUCLEOTIDE SEQUENCE [LARGE SCALE GENOMIC DNA]</scope>
    <source>
        <strain evidence="2 3">FLUB</strain>
    </source>
</reference>
<dbReference type="PROSITE" id="PS51186">
    <property type="entry name" value="GNAT"/>
    <property type="match status" value="1"/>
</dbReference>
<dbReference type="Proteomes" id="UP000465035">
    <property type="component" value="Chromosome"/>
</dbReference>
<name>A0A6P1E9P3_LENHI</name>
<dbReference type="InterPro" id="IPR052777">
    <property type="entry name" value="Acetyltransferase_Enz"/>
</dbReference>
<dbReference type="PANTHER" id="PTHR43305">
    <property type="entry name" value="FAMILY N-ACETYLTRANSFERASE, PUTATIVE (AFU_ORTHOLOGUE AFUA_2G01380)-RELATED"/>
    <property type="match status" value="1"/>
</dbReference>
<keyword evidence="2" id="KW-0808">Transferase</keyword>